<dbReference type="Gene3D" id="3.40.50.1820">
    <property type="entry name" value="alpha/beta hydrolase"/>
    <property type="match status" value="1"/>
</dbReference>
<reference evidence="2 3" key="1">
    <citation type="journal article" date="2024" name="Nat. Commun.">
        <title>Phylogenomics reveals the evolutionary origins of lichenization in chlorophyte algae.</title>
        <authorList>
            <person name="Puginier C."/>
            <person name="Libourel C."/>
            <person name="Otte J."/>
            <person name="Skaloud P."/>
            <person name="Haon M."/>
            <person name="Grisel S."/>
            <person name="Petersen M."/>
            <person name="Berrin J.G."/>
            <person name="Delaux P.M."/>
            <person name="Dal Grande F."/>
            <person name="Keller J."/>
        </authorList>
    </citation>
    <scope>NUCLEOTIDE SEQUENCE [LARGE SCALE GENOMIC DNA]</scope>
    <source>
        <strain evidence="2 3">SAG 216-7</strain>
    </source>
</reference>
<feature type="domain" description="Dienelactone hydrolase" evidence="1">
    <location>
        <begin position="13"/>
        <end position="230"/>
    </location>
</feature>
<keyword evidence="3" id="KW-1185">Reference proteome</keyword>
<dbReference type="PANTHER" id="PTHR46623:SF6">
    <property type="entry name" value="ALPHA_BETA-HYDROLASES SUPERFAMILY PROTEIN"/>
    <property type="match status" value="1"/>
</dbReference>
<dbReference type="Proteomes" id="UP001491310">
    <property type="component" value="Unassembled WGS sequence"/>
</dbReference>
<dbReference type="Pfam" id="PF01738">
    <property type="entry name" value="DLH"/>
    <property type="match status" value="1"/>
</dbReference>
<dbReference type="EMBL" id="JALJOT010000012">
    <property type="protein sequence ID" value="KAK9904710.1"/>
    <property type="molecule type" value="Genomic_DNA"/>
</dbReference>
<dbReference type="InterPro" id="IPR002925">
    <property type="entry name" value="Dienelactn_hydro"/>
</dbReference>
<dbReference type="SUPFAM" id="SSF53474">
    <property type="entry name" value="alpha/beta-Hydrolases"/>
    <property type="match status" value="1"/>
</dbReference>
<sequence length="232" mass="24931">MSVSLKKTTFDGIPGYVGGPKNAPGIIVLQEWWGVTEEIKDQAQHLSTVGNYRVLIPDLYKGTVGVDAEEASHLMNNLDFKTAVEEIKTAAEWLRETGSPKVGATGFCMGGALTFLAAEHAGIDAAAPFYGTPPAELGHPDKIKVPVQAHVGEDDAFEGFADVKTVSGFVDKINAAGGNAKVFVYPGEGHAFMNSGEKIKEKMKTGNLPYGKKESQDLAWERILSFFKEQLG</sequence>
<protein>
    <recommendedName>
        <fullName evidence="1">Dienelactone hydrolase domain-containing protein</fullName>
    </recommendedName>
</protein>
<gene>
    <name evidence="2" type="ORF">WJX75_001053</name>
</gene>
<evidence type="ECO:0000313" key="3">
    <source>
        <dbReference type="Proteomes" id="UP001491310"/>
    </source>
</evidence>
<name>A0ABR2YFZ2_9CHLO</name>
<dbReference type="InterPro" id="IPR051049">
    <property type="entry name" value="Dienelactone_hydrolase-like"/>
</dbReference>
<evidence type="ECO:0000259" key="1">
    <source>
        <dbReference type="Pfam" id="PF01738"/>
    </source>
</evidence>
<proteinExistence type="predicted"/>
<dbReference type="PANTHER" id="PTHR46623">
    <property type="entry name" value="CARBOXYMETHYLENEBUTENOLIDASE-RELATED"/>
    <property type="match status" value="1"/>
</dbReference>
<dbReference type="InterPro" id="IPR029058">
    <property type="entry name" value="AB_hydrolase_fold"/>
</dbReference>
<evidence type="ECO:0000313" key="2">
    <source>
        <dbReference type="EMBL" id="KAK9904710.1"/>
    </source>
</evidence>
<comment type="caution">
    <text evidence="2">The sequence shown here is derived from an EMBL/GenBank/DDBJ whole genome shotgun (WGS) entry which is preliminary data.</text>
</comment>
<organism evidence="2 3">
    <name type="scientific">Coccomyxa subellipsoidea</name>
    <dbReference type="NCBI Taxonomy" id="248742"/>
    <lineage>
        <taxon>Eukaryota</taxon>
        <taxon>Viridiplantae</taxon>
        <taxon>Chlorophyta</taxon>
        <taxon>core chlorophytes</taxon>
        <taxon>Trebouxiophyceae</taxon>
        <taxon>Trebouxiophyceae incertae sedis</taxon>
        <taxon>Coccomyxaceae</taxon>
        <taxon>Coccomyxa</taxon>
    </lineage>
</organism>
<accession>A0ABR2YFZ2</accession>